<evidence type="ECO:0000313" key="2">
    <source>
        <dbReference type="EMBL" id="KUN18174.1"/>
    </source>
</evidence>
<accession>A0A117QAV5</accession>
<reference evidence="2 3" key="1">
    <citation type="submission" date="2015-10" db="EMBL/GenBank/DDBJ databases">
        <title>Draft genome sequence of Streptomyces corchorusii DSM 40340, type strain for the species Streptomyces corchorusii.</title>
        <authorList>
            <person name="Ruckert C."/>
            <person name="Winkler A."/>
            <person name="Kalinowski J."/>
            <person name="Kampfer P."/>
            <person name="Glaeser S."/>
        </authorList>
    </citation>
    <scope>NUCLEOTIDE SEQUENCE [LARGE SCALE GENOMIC DNA]</scope>
    <source>
        <strain evidence="2 3">DSM 40340</strain>
    </source>
</reference>
<dbReference type="AlphaFoldDB" id="A0A117QAV5"/>
<evidence type="ECO:0000256" key="1">
    <source>
        <dbReference type="SAM" id="SignalP"/>
    </source>
</evidence>
<gene>
    <name evidence="2" type="ORF">AQJ11_35415</name>
</gene>
<dbReference type="EMBL" id="LMWP01000045">
    <property type="protein sequence ID" value="KUN18174.1"/>
    <property type="molecule type" value="Genomic_DNA"/>
</dbReference>
<name>A0A117QAV5_STRCK</name>
<proteinExistence type="predicted"/>
<organism evidence="2 3">
    <name type="scientific">Streptomyces corchorusii</name>
    <name type="common">Streptomyces chibaensis</name>
    <dbReference type="NCBI Taxonomy" id="1903"/>
    <lineage>
        <taxon>Bacteria</taxon>
        <taxon>Bacillati</taxon>
        <taxon>Actinomycetota</taxon>
        <taxon>Actinomycetes</taxon>
        <taxon>Kitasatosporales</taxon>
        <taxon>Streptomycetaceae</taxon>
        <taxon>Streptomyces</taxon>
    </lineage>
</organism>
<keyword evidence="1" id="KW-0732">Signal</keyword>
<feature type="signal peptide" evidence="1">
    <location>
        <begin position="1"/>
        <end position="31"/>
    </location>
</feature>
<comment type="caution">
    <text evidence="2">The sequence shown here is derived from an EMBL/GenBank/DDBJ whole genome shotgun (WGS) entry which is preliminary data.</text>
</comment>
<sequence>MNRVKRNLAVAGLATSSLVLGSFVIPATASAAPARCNEVFYFKVTKLGRPTYKSIGPTVSKRNAASTTSTLKYAIRTDTTRSSTYHREAGGSLDWGIGKVEAKTSYDIAKTVSKGRTVTNTLKVGPGKRGYTKPMVEYRKFVIEEYVQGEDCQHSLYKSYGVLNGITSSIHFAECVSKDPCTPKP</sequence>
<dbReference type="Proteomes" id="UP000053398">
    <property type="component" value="Unassembled WGS sequence"/>
</dbReference>
<dbReference type="RefSeq" id="WP_014669545.1">
    <property type="nucleotide sequence ID" value="NZ_KQ948367.1"/>
</dbReference>
<feature type="chain" id="PRO_5007154129" evidence="1">
    <location>
        <begin position="32"/>
        <end position="185"/>
    </location>
</feature>
<evidence type="ECO:0000313" key="3">
    <source>
        <dbReference type="Proteomes" id="UP000053398"/>
    </source>
</evidence>
<keyword evidence="3" id="KW-1185">Reference proteome</keyword>
<protein>
    <submittedName>
        <fullName evidence="2">Uncharacterized protein</fullName>
    </submittedName>
</protein>